<dbReference type="Proteomes" id="UP000504634">
    <property type="component" value="Unplaced"/>
</dbReference>
<dbReference type="PANTHER" id="PTHR20898">
    <property type="entry name" value="DAEDALUS ON 3-RELATED-RELATED"/>
    <property type="match status" value="1"/>
</dbReference>
<evidence type="ECO:0000313" key="1">
    <source>
        <dbReference type="Proteomes" id="UP000504634"/>
    </source>
</evidence>
<protein>
    <submittedName>
        <fullName evidence="2">Uncharacterized protein LOC115623741</fullName>
    </submittedName>
</protein>
<dbReference type="Pfam" id="PF06477">
    <property type="entry name" value="DUF1091"/>
    <property type="match status" value="1"/>
</dbReference>
<keyword evidence="1" id="KW-1185">Reference proteome</keyword>
<dbReference type="GeneID" id="115623741"/>
<organism evidence="1 2">
    <name type="scientific">Drosophila lebanonensis</name>
    <name type="common">Fruit fly</name>
    <name type="synonym">Scaptodrosophila lebanonensis</name>
    <dbReference type="NCBI Taxonomy" id="7225"/>
    <lineage>
        <taxon>Eukaryota</taxon>
        <taxon>Metazoa</taxon>
        <taxon>Ecdysozoa</taxon>
        <taxon>Arthropoda</taxon>
        <taxon>Hexapoda</taxon>
        <taxon>Insecta</taxon>
        <taxon>Pterygota</taxon>
        <taxon>Neoptera</taxon>
        <taxon>Endopterygota</taxon>
        <taxon>Diptera</taxon>
        <taxon>Brachycera</taxon>
        <taxon>Muscomorpha</taxon>
        <taxon>Ephydroidea</taxon>
        <taxon>Drosophilidae</taxon>
        <taxon>Scaptodrosophila</taxon>
    </lineage>
</organism>
<accession>A0A6J2TDN8</accession>
<dbReference type="PANTHER" id="PTHR20898:SF0">
    <property type="entry name" value="DAEDALUS ON 3-RELATED"/>
    <property type="match status" value="1"/>
</dbReference>
<proteinExistence type="predicted"/>
<reference evidence="2" key="1">
    <citation type="submission" date="2025-08" db="UniProtKB">
        <authorList>
            <consortium name="RefSeq"/>
        </authorList>
    </citation>
    <scope>IDENTIFICATION</scope>
    <source>
        <strain evidence="2">11010-0011.00</strain>
        <tissue evidence="2">Whole body</tissue>
    </source>
</reference>
<gene>
    <name evidence="2" type="primary">LOC115623741</name>
</gene>
<sequence length="104" mass="12324">MLKMTNAVCESYNKTWVVFDLCRLKVFGRNQINLNIVFNILHPIDNILVRLQVVKKANGYKPWLMDYTFNGCEYMRRRSQPFAKLISEMIKDFTTVNHTCPYLV</sequence>
<dbReference type="RefSeq" id="XP_030374114.1">
    <property type="nucleotide sequence ID" value="XM_030518254.1"/>
</dbReference>
<dbReference type="InterPro" id="IPR010512">
    <property type="entry name" value="DUF1091"/>
</dbReference>
<dbReference type="OrthoDB" id="7840513at2759"/>
<dbReference type="AlphaFoldDB" id="A0A6J2TDN8"/>
<name>A0A6J2TDN8_DROLE</name>
<evidence type="ECO:0000313" key="2">
    <source>
        <dbReference type="RefSeq" id="XP_030374114.1"/>
    </source>
</evidence>